<dbReference type="EMBL" id="KQ435720">
    <property type="protein sequence ID" value="KOX78685.1"/>
    <property type="molecule type" value="Genomic_DNA"/>
</dbReference>
<evidence type="ECO:0000313" key="3">
    <source>
        <dbReference type="Proteomes" id="UP000053105"/>
    </source>
</evidence>
<feature type="region of interest" description="Disordered" evidence="1">
    <location>
        <begin position="103"/>
        <end position="141"/>
    </location>
</feature>
<organism evidence="2 3">
    <name type="scientific">Melipona quadrifasciata</name>
    <dbReference type="NCBI Taxonomy" id="166423"/>
    <lineage>
        <taxon>Eukaryota</taxon>
        <taxon>Metazoa</taxon>
        <taxon>Ecdysozoa</taxon>
        <taxon>Arthropoda</taxon>
        <taxon>Hexapoda</taxon>
        <taxon>Insecta</taxon>
        <taxon>Pterygota</taxon>
        <taxon>Neoptera</taxon>
        <taxon>Endopterygota</taxon>
        <taxon>Hymenoptera</taxon>
        <taxon>Apocrita</taxon>
        <taxon>Aculeata</taxon>
        <taxon>Apoidea</taxon>
        <taxon>Anthophila</taxon>
        <taxon>Apidae</taxon>
        <taxon>Melipona</taxon>
    </lineage>
</organism>
<dbReference type="OrthoDB" id="7599174at2759"/>
<feature type="region of interest" description="Disordered" evidence="1">
    <location>
        <begin position="1"/>
        <end position="85"/>
    </location>
</feature>
<reference evidence="2 3" key="1">
    <citation type="submission" date="2015-07" db="EMBL/GenBank/DDBJ databases">
        <title>The genome of Melipona quadrifasciata.</title>
        <authorList>
            <person name="Pan H."/>
            <person name="Kapheim K."/>
        </authorList>
    </citation>
    <scope>NUCLEOTIDE SEQUENCE [LARGE SCALE GENOMIC DNA]</scope>
    <source>
        <strain evidence="2">0111107301</strain>
        <tissue evidence="2">Whole body</tissue>
    </source>
</reference>
<proteinExistence type="predicted"/>
<keyword evidence="3" id="KW-1185">Reference proteome</keyword>
<feature type="compositionally biased region" description="Basic and acidic residues" evidence="1">
    <location>
        <begin position="41"/>
        <end position="71"/>
    </location>
</feature>
<evidence type="ECO:0000256" key="1">
    <source>
        <dbReference type="SAM" id="MobiDB-lite"/>
    </source>
</evidence>
<dbReference type="AlphaFoldDB" id="A0A0M9A799"/>
<feature type="compositionally biased region" description="Polar residues" evidence="1">
    <location>
        <begin position="7"/>
        <end position="16"/>
    </location>
</feature>
<feature type="compositionally biased region" description="Basic and acidic residues" evidence="1">
    <location>
        <begin position="126"/>
        <end position="141"/>
    </location>
</feature>
<name>A0A0M9A799_9HYME</name>
<sequence>MKGTSMRRATTGTLEDSGTELDGEPSDEPEEADVETSVEFPSRDVTVEVVREEGKEDSMEERRGKQRAKEGTRRRKGQRREGHCHCQGYGEAGIRLVRAERPRERNRVADKEARPRDEEGIWWQRGNEEETMQKERGREETSQDVHLSSMGLQEPASAAITQSLSLLVRSSATAAMLVPVGASTTVQDLHGEGLKSSIDGHAMPVYIVECFFRFALCKIPVDDRVDIIRKYNEQTVTLL</sequence>
<accession>A0A0M9A799</accession>
<gene>
    <name evidence="2" type="ORF">WN51_07546</name>
</gene>
<protein>
    <submittedName>
        <fullName evidence="2">Uncharacterized protein</fullName>
    </submittedName>
</protein>
<dbReference type="Proteomes" id="UP000053105">
    <property type="component" value="Unassembled WGS sequence"/>
</dbReference>
<feature type="compositionally biased region" description="Acidic residues" evidence="1">
    <location>
        <begin position="17"/>
        <end position="36"/>
    </location>
</feature>
<evidence type="ECO:0000313" key="2">
    <source>
        <dbReference type="EMBL" id="KOX78685.1"/>
    </source>
</evidence>
<feature type="compositionally biased region" description="Basic and acidic residues" evidence="1">
    <location>
        <begin position="103"/>
        <end position="119"/>
    </location>
</feature>